<organism evidence="3 4">
    <name type="scientific">Anguilla anguilla</name>
    <name type="common">European freshwater eel</name>
    <name type="synonym">Muraena anguilla</name>
    <dbReference type="NCBI Taxonomy" id="7936"/>
    <lineage>
        <taxon>Eukaryota</taxon>
        <taxon>Metazoa</taxon>
        <taxon>Chordata</taxon>
        <taxon>Craniata</taxon>
        <taxon>Vertebrata</taxon>
        <taxon>Euteleostomi</taxon>
        <taxon>Actinopterygii</taxon>
        <taxon>Neopterygii</taxon>
        <taxon>Teleostei</taxon>
        <taxon>Anguilliformes</taxon>
        <taxon>Anguillidae</taxon>
        <taxon>Anguilla</taxon>
    </lineage>
</organism>
<keyword evidence="4" id="KW-1185">Reference proteome</keyword>
<evidence type="ECO:0000256" key="2">
    <source>
        <dbReference type="SAM" id="Phobius"/>
    </source>
</evidence>
<evidence type="ECO:0000313" key="4">
    <source>
        <dbReference type="Proteomes" id="UP001044222"/>
    </source>
</evidence>
<keyword evidence="2" id="KW-1133">Transmembrane helix</keyword>
<accession>A0A9D3LLL4</accession>
<feature type="region of interest" description="Disordered" evidence="1">
    <location>
        <begin position="40"/>
        <end position="74"/>
    </location>
</feature>
<comment type="caution">
    <text evidence="3">The sequence shown here is derived from an EMBL/GenBank/DDBJ whole genome shotgun (WGS) entry which is preliminary data.</text>
</comment>
<proteinExistence type="predicted"/>
<name>A0A9D3LLL4_ANGAN</name>
<dbReference type="Proteomes" id="UP001044222">
    <property type="component" value="Chromosome 16"/>
</dbReference>
<reference evidence="3" key="1">
    <citation type="submission" date="2021-01" db="EMBL/GenBank/DDBJ databases">
        <title>A chromosome-scale assembly of European eel, Anguilla anguilla.</title>
        <authorList>
            <person name="Henkel C."/>
            <person name="Jong-Raadsen S.A."/>
            <person name="Dufour S."/>
            <person name="Weltzien F.-A."/>
            <person name="Palstra A.P."/>
            <person name="Pelster B."/>
            <person name="Spaink H.P."/>
            <person name="Van Den Thillart G.E."/>
            <person name="Jansen H."/>
            <person name="Zahm M."/>
            <person name="Klopp C."/>
            <person name="Cedric C."/>
            <person name="Louis A."/>
            <person name="Berthelot C."/>
            <person name="Parey E."/>
            <person name="Roest Crollius H."/>
            <person name="Montfort J."/>
            <person name="Robinson-Rechavi M."/>
            <person name="Bucao C."/>
            <person name="Bouchez O."/>
            <person name="Gislard M."/>
            <person name="Lluch J."/>
            <person name="Milhes M."/>
            <person name="Lampietro C."/>
            <person name="Lopez Roques C."/>
            <person name="Donnadieu C."/>
            <person name="Braasch I."/>
            <person name="Desvignes T."/>
            <person name="Postlethwait J."/>
            <person name="Bobe J."/>
            <person name="Guiguen Y."/>
            <person name="Dirks R."/>
        </authorList>
    </citation>
    <scope>NUCLEOTIDE SEQUENCE</scope>
    <source>
        <strain evidence="3">Tag_6206</strain>
        <tissue evidence="3">Liver</tissue>
    </source>
</reference>
<evidence type="ECO:0000313" key="3">
    <source>
        <dbReference type="EMBL" id="KAG5833267.1"/>
    </source>
</evidence>
<dbReference type="EMBL" id="JAFIRN010000016">
    <property type="protein sequence ID" value="KAG5833267.1"/>
    <property type="molecule type" value="Genomic_DNA"/>
</dbReference>
<gene>
    <name evidence="3" type="ORF">ANANG_G00274120</name>
</gene>
<feature type="transmembrane region" description="Helical" evidence="2">
    <location>
        <begin position="12"/>
        <end position="34"/>
    </location>
</feature>
<dbReference type="AlphaFoldDB" id="A0A9D3LLL4"/>
<keyword evidence="2" id="KW-0812">Transmembrane</keyword>
<protein>
    <submittedName>
        <fullName evidence="3">Uncharacterized protein</fullName>
    </submittedName>
</protein>
<sequence length="74" mass="8412">MVEVFLTVWPIARYVFLVLLLSVFVGTLVTDCITRGNRCSEETRSERGVPNALGRNDETSRRSTASEEGYYEHI</sequence>
<feature type="compositionally biased region" description="Basic and acidic residues" evidence="1">
    <location>
        <begin position="55"/>
        <end position="74"/>
    </location>
</feature>
<keyword evidence="2" id="KW-0472">Membrane</keyword>
<evidence type="ECO:0000256" key="1">
    <source>
        <dbReference type="SAM" id="MobiDB-lite"/>
    </source>
</evidence>